<dbReference type="GO" id="GO:0046872">
    <property type="term" value="F:metal ion binding"/>
    <property type="evidence" value="ECO:0007669"/>
    <property type="project" value="UniProtKB-UniRule"/>
</dbReference>
<organism evidence="20 21">
    <name type="scientific">Pasteurella multocida</name>
    <dbReference type="NCBI Taxonomy" id="747"/>
    <lineage>
        <taxon>Bacteria</taxon>
        <taxon>Pseudomonadati</taxon>
        <taxon>Pseudomonadota</taxon>
        <taxon>Gammaproteobacteria</taxon>
        <taxon>Pasteurellales</taxon>
        <taxon>Pasteurellaceae</taxon>
        <taxon>Pasteurella</taxon>
    </lineage>
</organism>
<evidence type="ECO:0000256" key="17">
    <source>
        <dbReference type="ARBA" id="ARBA00060485"/>
    </source>
</evidence>
<evidence type="ECO:0000256" key="16">
    <source>
        <dbReference type="ARBA" id="ARBA00048540"/>
    </source>
</evidence>
<gene>
    <name evidence="20" type="ORF">C2800_09705</name>
</gene>
<comment type="caution">
    <text evidence="20">The sequence shown here is derived from an EMBL/GenBank/DDBJ whole genome shotgun (WGS) entry which is preliminary data.</text>
</comment>
<feature type="binding site" evidence="19">
    <location>
        <position position="297"/>
    </location>
    <ligand>
        <name>Mg(2+)</name>
        <dbReference type="ChEBI" id="CHEBI:18420"/>
    </ligand>
</feature>
<evidence type="ECO:0000256" key="3">
    <source>
        <dbReference type="ARBA" id="ARBA00016337"/>
    </source>
</evidence>
<evidence type="ECO:0000256" key="7">
    <source>
        <dbReference type="ARBA" id="ARBA00022679"/>
    </source>
</evidence>
<evidence type="ECO:0000313" key="20">
    <source>
        <dbReference type="EMBL" id="NNI79688.1"/>
    </source>
</evidence>
<keyword evidence="6 18" id="KW-0285">Flavoprotein</keyword>
<feature type="binding site" evidence="19">
    <location>
        <position position="182"/>
    </location>
    <ligand>
        <name>Mg(2+)</name>
        <dbReference type="ChEBI" id="CHEBI:18420"/>
    </ligand>
</feature>
<keyword evidence="9" id="KW-0732">Signal</keyword>
<dbReference type="PIRSF" id="PIRSF006268">
    <property type="entry name" value="ApbE"/>
    <property type="match status" value="1"/>
</dbReference>
<keyword evidence="13" id="KW-0564">Palmitate</keyword>
<keyword evidence="10 18" id="KW-0274">FAD</keyword>
<keyword evidence="12" id="KW-0472">Membrane</keyword>
<dbReference type="PANTHER" id="PTHR30040:SF2">
    <property type="entry name" value="FAD:PROTEIN FMN TRANSFERASE"/>
    <property type="match status" value="1"/>
</dbReference>
<evidence type="ECO:0000256" key="14">
    <source>
        <dbReference type="ARBA" id="ARBA00023288"/>
    </source>
</evidence>
<dbReference type="PANTHER" id="PTHR30040">
    <property type="entry name" value="THIAMINE BIOSYNTHESIS LIPOPROTEIN APBE"/>
    <property type="match status" value="1"/>
</dbReference>
<dbReference type="GO" id="GO:0016740">
    <property type="term" value="F:transferase activity"/>
    <property type="evidence" value="ECO:0007669"/>
    <property type="project" value="UniProtKB-UniRule"/>
</dbReference>
<dbReference type="Pfam" id="PF02424">
    <property type="entry name" value="ApbE"/>
    <property type="match status" value="1"/>
</dbReference>
<keyword evidence="5" id="KW-0997">Cell inner membrane</keyword>
<evidence type="ECO:0000256" key="8">
    <source>
        <dbReference type="ARBA" id="ARBA00022723"/>
    </source>
</evidence>
<evidence type="ECO:0000256" key="10">
    <source>
        <dbReference type="ARBA" id="ARBA00022827"/>
    </source>
</evidence>
<evidence type="ECO:0000256" key="19">
    <source>
        <dbReference type="PIRSR" id="PIRSR006268-2"/>
    </source>
</evidence>
<keyword evidence="11 18" id="KW-0460">Magnesium</keyword>
<evidence type="ECO:0000256" key="9">
    <source>
        <dbReference type="ARBA" id="ARBA00022729"/>
    </source>
</evidence>
<comment type="catalytic activity">
    <reaction evidence="16 18">
        <text>L-threonyl-[protein] + FAD = FMN-L-threonyl-[protein] + AMP + H(+)</text>
        <dbReference type="Rhea" id="RHEA:36847"/>
        <dbReference type="Rhea" id="RHEA-COMP:11060"/>
        <dbReference type="Rhea" id="RHEA-COMP:11061"/>
        <dbReference type="ChEBI" id="CHEBI:15378"/>
        <dbReference type="ChEBI" id="CHEBI:30013"/>
        <dbReference type="ChEBI" id="CHEBI:57692"/>
        <dbReference type="ChEBI" id="CHEBI:74257"/>
        <dbReference type="ChEBI" id="CHEBI:456215"/>
        <dbReference type="EC" id="2.7.1.180"/>
    </reaction>
</comment>
<evidence type="ECO:0000256" key="5">
    <source>
        <dbReference type="ARBA" id="ARBA00022519"/>
    </source>
</evidence>
<proteinExistence type="inferred from homology"/>
<comment type="cofactor">
    <cofactor evidence="19">
        <name>Mg(2+)</name>
        <dbReference type="ChEBI" id="CHEBI:18420"/>
    </cofactor>
    <cofactor evidence="19">
        <name>Mn(2+)</name>
        <dbReference type="ChEBI" id="CHEBI:29035"/>
    </cofactor>
    <text evidence="19">Magnesium. Can also use manganese.</text>
</comment>
<feature type="binding site" evidence="19">
    <location>
        <position position="301"/>
    </location>
    <ligand>
        <name>Mg(2+)</name>
        <dbReference type="ChEBI" id="CHEBI:18420"/>
    </ligand>
</feature>
<dbReference type="InterPro" id="IPR003374">
    <property type="entry name" value="ApbE-like_sf"/>
</dbReference>
<name>A0A1E3XLH5_PASMD</name>
<comment type="similarity">
    <text evidence="1 18">Belongs to the ApbE family.</text>
</comment>
<dbReference type="EC" id="2.7.1.180" evidence="2 18"/>
<keyword evidence="14" id="KW-0449">Lipoprotein</keyword>
<dbReference type="FunFam" id="3.10.520.10:FF:000001">
    <property type="entry name" value="FAD:protein FMN transferase"/>
    <property type="match status" value="1"/>
</dbReference>
<accession>A0A1E3XLH5</accession>
<dbReference type="InterPro" id="IPR024932">
    <property type="entry name" value="ApbE"/>
</dbReference>
<dbReference type="Proteomes" id="UP000540079">
    <property type="component" value="Unassembled WGS sequence"/>
</dbReference>
<evidence type="ECO:0000256" key="15">
    <source>
        <dbReference type="ARBA" id="ARBA00031306"/>
    </source>
</evidence>
<protein>
    <recommendedName>
        <fullName evidence="3 18">FAD:protein FMN transferase</fullName>
        <ecNumber evidence="2 18">2.7.1.180</ecNumber>
    </recommendedName>
    <alternativeName>
        <fullName evidence="15 18">Flavin transferase</fullName>
    </alternativeName>
</protein>
<keyword evidence="7 18" id="KW-0808">Transferase</keyword>
<reference evidence="20 21" key="1">
    <citation type="journal article" date="2018" name="Front. Microbiol.">
        <title>Genetic and Phylogenetic Characteristics of Pasteurella multocida Isolates From Different Host Species.</title>
        <authorList>
            <person name="Peng Z."/>
            <person name="Liang W."/>
            <person name="Wang F."/>
            <person name="Xu Z."/>
            <person name="Xie Z."/>
            <person name="Lian Z."/>
            <person name="Hua L."/>
            <person name="Zhou R."/>
            <person name="Chen H."/>
            <person name="Wu B."/>
        </authorList>
    </citation>
    <scope>NUCLEOTIDE SEQUENCE [LARGE SCALE GENOMIC DNA]</scope>
    <source>
        <strain evidence="20 21">HNA06</strain>
    </source>
</reference>
<keyword evidence="4" id="KW-1003">Cell membrane</keyword>
<comment type="subcellular location">
    <subcellularLocation>
        <location evidence="17">Cell inner membrane</location>
        <topology evidence="17">Lipid-anchor</topology>
        <orientation evidence="17">Periplasmic side</orientation>
    </subcellularLocation>
</comment>
<evidence type="ECO:0000256" key="6">
    <source>
        <dbReference type="ARBA" id="ARBA00022630"/>
    </source>
</evidence>
<keyword evidence="8 18" id="KW-0479">Metal-binding</keyword>
<evidence type="ECO:0000256" key="2">
    <source>
        <dbReference type="ARBA" id="ARBA00011955"/>
    </source>
</evidence>
<evidence type="ECO:0000256" key="18">
    <source>
        <dbReference type="PIRNR" id="PIRNR006268"/>
    </source>
</evidence>
<evidence type="ECO:0000256" key="1">
    <source>
        <dbReference type="ARBA" id="ARBA00008282"/>
    </source>
</evidence>
<evidence type="ECO:0000256" key="12">
    <source>
        <dbReference type="ARBA" id="ARBA00023136"/>
    </source>
</evidence>
<dbReference type="EMBL" id="PPVL01000009">
    <property type="protein sequence ID" value="NNI79688.1"/>
    <property type="molecule type" value="Genomic_DNA"/>
</dbReference>
<evidence type="ECO:0000256" key="11">
    <source>
        <dbReference type="ARBA" id="ARBA00022842"/>
    </source>
</evidence>
<dbReference type="AlphaFoldDB" id="A0A1E3XLH5"/>
<evidence type="ECO:0000256" key="13">
    <source>
        <dbReference type="ARBA" id="ARBA00023139"/>
    </source>
</evidence>
<evidence type="ECO:0000256" key="4">
    <source>
        <dbReference type="ARBA" id="ARBA00022475"/>
    </source>
</evidence>
<dbReference type="GO" id="GO:0005886">
    <property type="term" value="C:plasma membrane"/>
    <property type="evidence" value="ECO:0007669"/>
    <property type="project" value="UniProtKB-SubCell"/>
</dbReference>
<dbReference type="Gene3D" id="3.10.520.10">
    <property type="entry name" value="ApbE-like domains"/>
    <property type="match status" value="1"/>
</dbReference>
<evidence type="ECO:0000313" key="21">
    <source>
        <dbReference type="Proteomes" id="UP000540079"/>
    </source>
</evidence>
<dbReference type="SUPFAM" id="SSF143631">
    <property type="entry name" value="ApbE-like"/>
    <property type="match status" value="1"/>
</dbReference>
<sequence>MKIKHILSSIIIGFCSLCLLACHKSPEVVTITGKTMGTTYSVKYIDDGQIKIKPIEMHGQIEEILKEVNNKMSTYISTSELSQFNQNTQVDTPVEISADLAFVLKEAIRLHGVTEGALDVTVGPIVNLWGFGPEKRQPNETLEEQVEKRRAWVGIEKMKLTEQGDKFYLAKTVPQLYIDLSSIAKGFGVDKVAAHLATKGIANYLVEIGGEINAKGKNIEGKDWQIAIEKPNFDGSRAVSQIIGLKDFSMATSGNYRNYFEENGRRFSHEIDPKTGYPIEHRLASITVLADSTMTADGLSTGLYVLGEEKALEVAEKYNLLVYLISKTEKGFEAKMSSAFEKLLNEQH</sequence>